<dbReference type="EMBL" id="SEYY01023992">
    <property type="protein sequence ID" value="KAB7494486.1"/>
    <property type="molecule type" value="Genomic_DNA"/>
</dbReference>
<dbReference type="OrthoDB" id="288203at2759"/>
<organism evidence="7 8">
    <name type="scientific">Armadillidium nasatum</name>
    <dbReference type="NCBI Taxonomy" id="96803"/>
    <lineage>
        <taxon>Eukaryota</taxon>
        <taxon>Metazoa</taxon>
        <taxon>Ecdysozoa</taxon>
        <taxon>Arthropoda</taxon>
        <taxon>Crustacea</taxon>
        <taxon>Multicrustacea</taxon>
        <taxon>Malacostraca</taxon>
        <taxon>Eumalacostraca</taxon>
        <taxon>Peracarida</taxon>
        <taxon>Isopoda</taxon>
        <taxon>Oniscidea</taxon>
        <taxon>Crinocheta</taxon>
        <taxon>Armadillidiidae</taxon>
        <taxon>Armadillidium</taxon>
    </lineage>
</organism>
<accession>A0A5N5SKH3</accession>
<evidence type="ECO:0000256" key="4">
    <source>
        <dbReference type="ARBA" id="ARBA00023136"/>
    </source>
</evidence>
<evidence type="ECO:0000259" key="6">
    <source>
        <dbReference type="Pfam" id="PF00916"/>
    </source>
</evidence>
<comment type="subcellular location">
    <subcellularLocation>
        <location evidence="1">Membrane</location>
        <topology evidence="1">Multi-pass membrane protein</topology>
    </subcellularLocation>
</comment>
<evidence type="ECO:0000256" key="2">
    <source>
        <dbReference type="ARBA" id="ARBA00022692"/>
    </source>
</evidence>
<comment type="caution">
    <text evidence="7">The sequence shown here is derived from an EMBL/GenBank/DDBJ whole genome shotgun (WGS) entry which is preliminary data.</text>
</comment>
<feature type="transmembrane region" description="Helical" evidence="5">
    <location>
        <begin position="21"/>
        <end position="43"/>
    </location>
</feature>
<evidence type="ECO:0000256" key="1">
    <source>
        <dbReference type="ARBA" id="ARBA00004141"/>
    </source>
</evidence>
<name>A0A5N5SKH3_9CRUS</name>
<dbReference type="Pfam" id="PF00916">
    <property type="entry name" value="Sulfate_transp"/>
    <property type="match status" value="2"/>
</dbReference>
<evidence type="ECO:0000256" key="5">
    <source>
        <dbReference type="SAM" id="Phobius"/>
    </source>
</evidence>
<dbReference type="InterPro" id="IPR001902">
    <property type="entry name" value="SLC26A/SulP_fam"/>
</dbReference>
<dbReference type="GO" id="GO:0016020">
    <property type="term" value="C:membrane"/>
    <property type="evidence" value="ECO:0007669"/>
    <property type="project" value="UniProtKB-SubCell"/>
</dbReference>
<dbReference type="Proteomes" id="UP000326759">
    <property type="component" value="Unassembled WGS sequence"/>
</dbReference>
<gene>
    <name evidence="7" type="primary">SULTR4:2</name>
    <name evidence="7" type="ORF">Anas_07749</name>
</gene>
<feature type="transmembrane region" description="Helical" evidence="5">
    <location>
        <begin position="55"/>
        <end position="71"/>
    </location>
</feature>
<dbReference type="GO" id="GO:0055085">
    <property type="term" value="P:transmembrane transport"/>
    <property type="evidence" value="ECO:0007669"/>
    <property type="project" value="InterPro"/>
</dbReference>
<feature type="transmembrane region" description="Helical" evidence="5">
    <location>
        <begin position="130"/>
        <end position="148"/>
    </location>
</feature>
<sequence length="504" mass="54676">MFEENLKKRLPCLNWIPEYNLSCLAGDFIAGLTVSLLIIPQGLAYGLVAGLPPNYGLYSSFMGGIVLLSFLDQRKIFPLDPQPLCPLMTYQYSNQGGANYAILLCFLAGAIEILAGVANLGFFVNFISDPVISGFTSAAAITIATGQLKGLFGLKLKTNGVVDTWVKVCLHIKETVWQDLVLGLICIIILSGNVTSGIPSPQLPSFSTTINNQTMSFGDIINDIGIGIIMVPFIAILKDVAMVSAWAKGKSFDVTQEIIAMGFINLIGSFFGSLPTTASVSRTAVNVQSGVRTPAGGLLTGAIVLIALAVLTPFFRFIPKATLAAVIICAVMHMFDYEIAKTLWRSKKLDLVHLLVTFLGCLFIGIEWGILLGIGVNLMIMLFKMATPTVRVEHATFQRSNYPYVLVTPNNGMIYPNAMHIKTAILKAGLKEGNGIFPVVVDCSYIVDFDYTSCKGLAGAMDVFIKREQPLIFLNLKPKLISIAKPIKDEITSYDSLDDVEDML</sequence>
<feature type="transmembrane region" description="Helical" evidence="5">
    <location>
        <begin position="322"/>
        <end position="340"/>
    </location>
</feature>
<keyword evidence="4 5" id="KW-0472">Membrane</keyword>
<feature type="transmembrane region" description="Helical" evidence="5">
    <location>
        <begin position="352"/>
        <end position="383"/>
    </location>
</feature>
<protein>
    <submittedName>
        <fullName evidence="7">Putative sulfate transporter 4.2</fullName>
    </submittedName>
</protein>
<feature type="domain" description="SLC26A/SulP transporter" evidence="6">
    <location>
        <begin position="24"/>
        <end position="191"/>
    </location>
</feature>
<evidence type="ECO:0000313" key="7">
    <source>
        <dbReference type="EMBL" id="KAB7494486.1"/>
    </source>
</evidence>
<dbReference type="PANTHER" id="PTHR11814">
    <property type="entry name" value="SULFATE TRANSPORTER"/>
    <property type="match status" value="1"/>
</dbReference>
<dbReference type="InterPro" id="IPR011547">
    <property type="entry name" value="SLC26A/SulP_dom"/>
</dbReference>
<keyword evidence="2 5" id="KW-0812">Transmembrane</keyword>
<feature type="transmembrane region" description="Helical" evidence="5">
    <location>
        <begin position="295"/>
        <end position="315"/>
    </location>
</feature>
<keyword evidence="8" id="KW-1185">Reference proteome</keyword>
<evidence type="ECO:0000313" key="8">
    <source>
        <dbReference type="Proteomes" id="UP000326759"/>
    </source>
</evidence>
<feature type="transmembrane region" description="Helical" evidence="5">
    <location>
        <begin position="180"/>
        <end position="200"/>
    </location>
</feature>
<keyword evidence="3 5" id="KW-1133">Transmembrane helix</keyword>
<dbReference type="AlphaFoldDB" id="A0A5N5SKH3"/>
<evidence type="ECO:0000256" key="3">
    <source>
        <dbReference type="ARBA" id="ARBA00022989"/>
    </source>
</evidence>
<feature type="domain" description="SLC26A/SulP transporter" evidence="6">
    <location>
        <begin position="192"/>
        <end position="357"/>
    </location>
</feature>
<feature type="transmembrane region" description="Helical" evidence="5">
    <location>
        <begin position="100"/>
        <end position="124"/>
    </location>
</feature>
<feature type="transmembrane region" description="Helical" evidence="5">
    <location>
        <begin position="258"/>
        <end position="275"/>
    </location>
</feature>
<reference evidence="7 8" key="1">
    <citation type="journal article" date="2019" name="PLoS Biol.">
        <title>Sex chromosomes control vertical transmission of feminizing Wolbachia symbionts in an isopod.</title>
        <authorList>
            <person name="Becking T."/>
            <person name="Chebbi M.A."/>
            <person name="Giraud I."/>
            <person name="Moumen B."/>
            <person name="Laverre T."/>
            <person name="Caubet Y."/>
            <person name="Peccoud J."/>
            <person name="Gilbert C."/>
            <person name="Cordaux R."/>
        </authorList>
    </citation>
    <scope>NUCLEOTIDE SEQUENCE [LARGE SCALE GENOMIC DNA]</scope>
    <source>
        <strain evidence="7">ANa2</strain>
        <tissue evidence="7">Whole body excluding digestive tract and cuticle</tissue>
    </source>
</reference>
<feature type="transmembrane region" description="Helical" evidence="5">
    <location>
        <begin position="220"/>
        <end position="237"/>
    </location>
</feature>
<proteinExistence type="predicted"/>